<dbReference type="Pfam" id="PF10262">
    <property type="entry name" value="Rdx"/>
    <property type="match status" value="1"/>
</dbReference>
<proteinExistence type="predicted"/>
<dbReference type="AlphaFoldDB" id="A0A0V0QGM9"/>
<evidence type="ECO:0000313" key="5">
    <source>
        <dbReference type="EMBL" id="KRX01335.1"/>
    </source>
</evidence>
<dbReference type="Proteomes" id="UP000054937">
    <property type="component" value="Unassembled WGS sequence"/>
</dbReference>
<keyword evidence="1 4" id="KW-0732">Signal</keyword>
<evidence type="ECO:0000256" key="1">
    <source>
        <dbReference type="ARBA" id="ARBA00022729"/>
    </source>
</evidence>
<dbReference type="InterPro" id="IPR019389">
    <property type="entry name" value="Selenoprotein_T"/>
</dbReference>
<evidence type="ECO:0000256" key="4">
    <source>
        <dbReference type="SAM" id="SignalP"/>
    </source>
</evidence>
<keyword evidence="3" id="KW-0812">Transmembrane</keyword>
<reference evidence="5 6" key="1">
    <citation type="journal article" date="2015" name="Sci. Rep.">
        <title>Genome of the facultative scuticociliatosis pathogen Pseudocohnilembus persalinus provides insight into its virulence through horizontal gene transfer.</title>
        <authorList>
            <person name="Xiong J."/>
            <person name="Wang G."/>
            <person name="Cheng J."/>
            <person name="Tian M."/>
            <person name="Pan X."/>
            <person name="Warren A."/>
            <person name="Jiang C."/>
            <person name="Yuan D."/>
            <person name="Miao W."/>
        </authorList>
    </citation>
    <scope>NUCLEOTIDE SEQUENCE [LARGE SCALE GENOMIC DNA]</scope>
    <source>
        <strain evidence="5">36N120E</strain>
    </source>
</reference>
<comment type="caution">
    <text evidence="5">The sequence shown here is derived from an EMBL/GenBank/DDBJ whole genome shotgun (WGS) entry which is preliminary data.</text>
</comment>
<dbReference type="InterPro" id="IPR011893">
    <property type="entry name" value="Selenoprotein_Rdx-typ"/>
</dbReference>
<dbReference type="GO" id="GO:0045454">
    <property type="term" value="P:cell redox homeostasis"/>
    <property type="evidence" value="ECO:0007669"/>
    <property type="project" value="TreeGrafter"/>
</dbReference>
<feature type="chain" id="PRO_5006867434" evidence="4">
    <location>
        <begin position="32"/>
        <end position="235"/>
    </location>
</feature>
<organism evidence="5 6">
    <name type="scientific">Pseudocohnilembus persalinus</name>
    <name type="common">Ciliate</name>
    <dbReference type="NCBI Taxonomy" id="266149"/>
    <lineage>
        <taxon>Eukaryota</taxon>
        <taxon>Sar</taxon>
        <taxon>Alveolata</taxon>
        <taxon>Ciliophora</taxon>
        <taxon>Intramacronucleata</taxon>
        <taxon>Oligohymenophorea</taxon>
        <taxon>Scuticociliatia</taxon>
        <taxon>Philasterida</taxon>
        <taxon>Pseudocohnilembidae</taxon>
        <taxon>Pseudocohnilembus</taxon>
    </lineage>
</organism>
<dbReference type="PANTHER" id="PTHR13544">
    <property type="entry name" value="SELENOPROTEIN T"/>
    <property type="match status" value="1"/>
</dbReference>
<dbReference type="InParanoid" id="A0A0V0QGM9"/>
<keyword evidence="2" id="KW-0676">Redox-active center</keyword>
<name>A0A0V0QGM9_PSEPJ</name>
<dbReference type="GO" id="GO:0005789">
    <property type="term" value="C:endoplasmic reticulum membrane"/>
    <property type="evidence" value="ECO:0007669"/>
    <property type="project" value="TreeGrafter"/>
</dbReference>
<feature type="signal peptide" evidence="4">
    <location>
        <begin position="1"/>
        <end position="31"/>
    </location>
</feature>
<keyword evidence="3" id="KW-1133">Transmembrane helix</keyword>
<dbReference type="Gene3D" id="3.40.30.10">
    <property type="entry name" value="Glutaredoxin"/>
    <property type="match status" value="1"/>
</dbReference>
<gene>
    <name evidence="5" type="ORF">PPERSA_11782</name>
</gene>
<dbReference type="OMA" id="RISENRW"/>
<evidence type="ECO:0000313" key="6">
    <source>
        <dbReference type="Proteomes" id="UP000054937"/>
    </source>
</evidence>
<dbReference type="PANTHER" id="PTHR13544:SF0">
    <property type="entry name" value="THIOREDOXIN REDUCTASE-LIKE SELENOPROTEIN T"/>
    <property type="match status" value="1"/>
</dbReference>
<accession>A0A0V0QGM9</accession>
<dbReference type="GO" id="GO:0004791">
    <property type="term" value="F:thioredoxin-disulfide reductase (NADPH) activity"/>
    <property type="evidence" value="ECO:0007669"/>
    <property type="project" value="TreeGrafter"/>
</dbReference>
<protein>
    <submittedName>
        <fullName evidence="5">Thioredoxin-like fold</fullName>
    </submittedName>
</protein>
<keyword evidence="6" id="KW-1185">Reference proteome</keyword>
<dbReference type="InterPro" id="IPR036249">
    <property type="entry name" value="Thioredoxin-like_sf"/>
</dbReference>
<feature type="transmembrane region" description="Helical" evidence="3">
    <location>
        <begin position="167"/>
        <end position="188"/>
    </location>
</feature>
<keyword evidence="3" id="KW-0472">Membrane</keyword>
<sequence>MQSNNHKESTKKKILFIFLLFLVIDIFQNYSHHDIQNKNDHQKQIGENQQENENINLNQIPHDINDSYLQNDQTNNYQKQELNKQENYDQIREQKLREQQQQKIQQQQDIMNQNQQEQDHVLKVTYCVDNFEQVRQTVLRKFPNLQVIGHSHPPTPLNQAISNAFQVIQYAFMGLLIAGDFLFNAFLVGNLIQSQLLQTGAFELFLDDRQFFSKIETGQMPRMEKIIKYLEKNIK</sequence>
<evidence type="ECO:0000256" key="2">
    <source>
        <dbReference type="ARBA" id="ARBA00023284"/>
    </source>
</evidence>
<dbReference type="SUPFAM" id="SSF52833">
    <property type="entry name" value="Thioredoxin-like"/>
    <property type="match status" value="1"/>
</dbReference>
<evidence type="ECO:0000256" key="3">
    <source>
        <dbReference type="SAM" id="Phobius"/>
    </source>
</evidence>
<dbReference type="OrthoDB" id="60822at2759"/>
<dbReference type="EMBL" id="LDAU01000171">
    <property type="protein sequence ID" value="KRX01335.1"/>
    <property type="molecule type" value="Genomic_DNA"/>
</dbReference>
<dbReference type="NCBIfam" id="TIGR02174">
    <property type="entry name" value="CXXU_selWTH"/>
    <property type="match status" value="1"/>
</dbReference>